<evidence type="ECO:0000256" key="5">
    <source>
        <dbReference type="ARBA" id="ARBA00022927"/>
    </source>
</evidence>
<dbReference type="GO" id="GO:0015031">
    <property type="term" value="P:protein transport"/>
    <property type="evidence" value="ECO:0007669"/>
    <property type="project" value="UniProtKB-KW"/>
</dbReference>
<reference evidence="9 10" key="1">
    <citation type="submission" date="2014-11" db="EMBL/GenBank/DDBJ databases">
        <authorList>
            <person name="Zhu J."/>
            <person name="Qi W."/>
            <person name="Song R."/>
        </authorList>
    </citation>
    <scope>NUCLEOTIDE SEQUENCE [LARGE SCALE GENOMIC DNA]</scope>
</reference>
<dbReference type="PANTHER" id="PTHR31658:SF0">
    <property type="entry name" value="CONSERVED OLIGOMERIC GOLGI COMPLEX SUBUNIT 1"/>
    <property type="match status" value="1"/>
</dbReference>
<dbReference type="InterPro" id="IPR033370">
    <property type="entry name" value="COG1"/>
</dbReference>
<evidence type="ECO:0000256" key="1">
    <source>
        <dbReference type="ARBA" id="ARBA00004395"/>
    </source>
</evidence>
<dbReference type="Proteomes" id="UP000041254">
    <property type="component" value="Unassembled WGS sequence"/>
</dbReference>
<dbReference type="EMBL" id="CDMY01000077">
    <property type="protein sequence ID" value="CEL92467.1"/>
    <property type="molecule type" value="Genomic_DNA"/>
</dbReference>
<name>A0A0G4EA57_VITBC</name>
<feature type="region of interest" description="Disordered" evidence="8">
    <location>
        <begin position="1070"/>
        <end position="1110"/>
    </location>
</feature>
<dbReference type="STRING" id="1169540.A0A0G4EA57"/>
<sequence length="1238" mass="133932">MRVASVDDLFRKQKLSTIRSILDKTDGEIKGKSEEIRQLVGARYRDVIESSDLLAKMHTHARTAQDSSAHILQLTKSLRELASESLGGRRADEEDPFQATAAHFETAKKLKYLLELSAAVWAKLRDHRFLEATSLILIEAPSLRRSIEESWAAHPPPPSLPASSPSPTDISVEQLVRQNRSQFQDLPQRLVADCVESLASVALTAVHAVDCLAAILLLTPSPSLSLSPTLPGSQPFAQHEATAGTQLLRQFMAKRSELLQALCTTDLSSWTAPRKAAGAAGAMDEGRPPLLPAIEEEGVEEEAEPPSIETALEEIADHVTATIYVFEATIVMAKCAFLPSASPPSYAIVRALERDIYTHQTSQAVTSGPPASPPSASLAFEMTHGDEALRFWTDLSRPTVLPSVDRLQGYLSDARVRGALATVASGFLSRWGGAVEQHLDGLLLQLAMREDLYCKHLHQLTSTVRSSIAARRRELTDQLATTEGGQQQPADQAAPWPPTWRGLCATITTQAGGGSAAVPPPVEPVVDLWGSFELSYVEHAREIIERRIAAIPLDFGMPEDDVREKGGLLPDEEAEDEDDLDIPPTRGPSSWRPIGEAILRRSTSRLGERRSSTIGIGQQEHPPTDQRGWIADFDAQIGDIIADAATVTEGGVAQEEGLTEASLAVVLHALWRLLDRELRRRLWKEEVDQGEKERGVEVLLDRWRHSRTRLVVLAGNLDDLLQASQAAHAPPQPSRGVRMGISARSSPSATHLAHLLSQADFYPSLLPYRAGLLTLLSRAVHCAYAAWTQLILNAQTEFVRHSFRALLTAESPSLDSPPLGAGASWAAVAMEGEGGGEGKGEVGVPVQVCAYIFDLCLLICKRLLKVCLNTRRGDVSLELLYGVKTALACFCMDLYTTALPPALVHKWRRGEREPATTQQSVAPGASQELTLPSFGHALQVLFDLSFLKMALSCKLPAWLLGNKTDLTRPPPPPPAREAVTAASPQVGDGPSPSLSSLATVREEGSIGWVMSLNHLLSLMEGHYFEDLVDRMTYQTTIRSCAQQFAGGTASLLSPLFLYNPAHQYIASNPPVAHTRQHPTPAPPTQQQSTDSLQPSGAVQVPSQNAPTLNPVAPRFPLLPVASTPLYGGPASRFATSPPPPFRSPFGGRDGAAAASASAVNGMQPTVPSGPLTSFLRDQVSSRVTSALTVTGQSVTEWKDRVAINMPAIPEGGKMWSKFAHWKASADDRGAERQAGRKE</sequence>
<dbReference type="Pfam" id="PF08700">
    <property type="entry name" value="VPS51_Exo84_N"/>
    <property type="match status" value="1"/>
</dbReference>
<feature type="compositionally biased region" description="Acidic residues" evidence="8">
    <location>
        <begin position="570"/>
        <end position="581"/>
    </location>
</feature>
<dbReference type="GO" id="GO:0000139">
    <property type="term" value="C:Golgi membrane"/>
    <property type="evidence" value="ECO:0007669"/>
    <property type="project" value="UniProtKB-SubCell"/>
</dbReference>
<evidence type="ECO:0000313" key="10">
    <source>
        <dbReference type="Proteomes" id="UP000041254"/>
    </source>
</evidence>
<comment type="subcellular location">
    <subcellularLocation>
        <location evidence="1">Golgi apparatus membrane</location>
        <topology evidence="1">Peripheral membrane protein</topology>
    </subcellularLocation>
</comment>
<organism evidence="9 10">
    <name type="scientific">Vitrella brassicaformis (strain CCMP3155)</name>
    <dbReference type="NCBI Taxonomy" id="1169540"/>
    <lineage>
        <taxon>Eukaryota</taxon>
        <taxon>Sar</taxon>
        <taxon>Alveolata</taxon>
        <taxon>Colpodellida</taxon>
        <taxon>Vitrellaceae</taxon>
        <taxon>Vitrella</taxon>
    </lineage>
</organism>
<keyword evidence="10" id="KW-1185">Reference proteome</keyword>
<accession>A0A0G4EA57</accession>
<feature type="region of interest" description="Disordered" evidence="8">
    <location>
        <begin position="478"/>
        <end position="498"/>
    </location>
</feature>
<evidence type="ECO:0000256" key="2">
    <source>
        <dbReference type="ARBA" id="ARBA00006653"/>
    </source>
</evidence>
<dbReference type="OrthoDB" id="46189at2759"/>
<feature type="region of interest" description="Disordered" evidence="8">
    <location>
        <begin position="561"/>
        <end position="626"/>
    </location>
</feature>
<gene>
    <name evidence="9" type="ORF">Vbra_3573</name>
</gene>
<evidence type="ECO:0000256" key="7">
    <source>
        <dbReference type="ARBA" id="ARBA00023136"/>
    </source>
</evidence>
<keyword evidence="5" id="KW-0653">Protein transport</keyword>
<feature type="region of interest" description="Disordered" evidence="8">
    <location>
        <begin position="966"/>
        <end position="994"/>
    </location>
</feature>
<evidence type="ECO:0000256" key="8">
    <source>
        <dbReference type="SAM" id="MobiDB-lite"/>
    </source>
</evidence>
<keyword evidence="6" id="KW-0333">Golgi apparatus</keyword>
<dbReference type="AlphaFoldDB" id="A0A0G4EA57"/>
<evidence type="ECO:0000313" key="9">
    <source>
        <dbReference type="EMBL" id="CEL92467.1"/>
    </source>
</evidence>
<evidence type="ECO:0000256" key="4">
    <source>
        <dbReference type="ARBA" id="ARBA00022448"/>
    </source>
</evidence>
<protein>
    <recommendedName>
        <fullName evidence="3">Conserved oligomeric Golgi complex subunit 1</fullName>
    </recommendedName>
</protein>
<proteinExistence type="inferred from homology"/>
<keyword evidence="7" id="KW-0472">Membrane</keyword>
<dbReference type="VEuPathDB" id="CryptoDB:Vbra_3573"/>
<evidence type="ECO:0000256" key="3">
    <source>
        <dbReference type="ARBA" id="ARBA00020978"/>
    </source>
</evidence>
<comment type="similarity">
    <text evidence="2">Belongs to the COG1 family.</text>
</comment>
<dbReference type="GO" id="GO:0017119">
    <property type="term" value="C:Golgi transport complex"/>
    <property type="evidence" value="ECO:0007669"/>
    <property type="project" value="InterPro"/>
</dbReference>
<feature type="compositionally biased region" description="Polar residues" evidence="8">
    <location>
        <begin position="1090"/>
        <end position="1107"/>
    </location>
</feature>
<evidence type="ECO:0000256" key="6">
    <source>
        <dbReference type="ARBA" id="ARBA00023034"/>
    </source>
</evidence>
<keyword evidence="4" id="KW-0813">Transport</keyword>
<dbReference type="InParanoid" id="A0A0G4EA57"/>
<dbReference type="GO" id="GO:0006891">
    <property type="term" value="P:intra-Golgi vesicle-mediated transport"/>
    <property type="evidence" value="ECO:0007669"/>
    <property type="project" value="InterPro"/>
</dbReference>
<dbReference type="PANTHER" id="PTHR31658">
    <property type="entry name" value="CONSERVED OLIGOMERIC GOLGI COMPLEX SUBUNIT 1"/>
    <property type="match status" value="1"/>
</dbReference>